<dbReference type="SUPFAM" id="SSF56112">
    <property type="entry name" value="Protein kinase-like (PK-like)"/>
    <property type="match status" value="1"/>
</dbReference>
<evidence type="ECO:0000313" key="6">
    <source>
        <dbReference type="Proteomes" id="UP001085076"/>
    </source>
</evidence>
<dbReference type="OrthoDB" id="597908at2759"/>
<dbReference type="GO" id="GO:0016301">
    <property type="term" value="F:kinase activity"/>
    <property type="evidence" value="ECO:0007669"/>
    <property type="project" value="UniProtKB-KW"/>
</dbReference>
<evidence type="ECO:0000313" key="5">
    <source>
        <dbReference type="EMBL" id="KAJ0971573.1"/>
    </source>
</evidence>
<comment type="caution">
    <text evidence="5">The sequence shown here is derived from an EMBL/GenBank/DDBJ whole genome shotgun (WGS) entry which is preliminary data.</text>
</comment>
<organism evidence="5 6">
    <name type="scientific">Dioscorea zingiberensis</name>
    <dbReference type="NCBI Taxonomy" id="325984"/>
    <lineage>
        <taxon>Eukaryota</taxon>
        <taxon>Viridiplantae</taxon>
        <taxon>Streptophyta</taxon>
        <taxon>Embryophyta</taxon>
        <taxon>Tracheophyta</taxon>
        <taxon>Spermatophyta</taxon>
        <taxon>Magnoliopsida</taxon>
        <taxon>Liliopsida</taxon>
        <taxon>Dioscoreales</taxon>
        <taxon>Dioscoreaceae</taxon>
        <taxon>Dioscorea</taxon>
    </lineage>
</organism>
<keyword evidence="4" id="KW-0067">ATP-binding</keyword>
<dbReference type="AlphaFoldDB" id="A0A9D5CF76"/>
<dbReference type="PANTHER" id="PTHR47973">
    <property type="entry name" value="CYSTEINE-RICH RECEPTOR-LIKE PROTEIN KINASE 3"/>
    <property type="match status" value="1"/>
</dbReference>
<dbReference type="InterPro" id="IPR011009">
    <property type="entry name" value="Kinase-like_dom_sf"/>
</dbReference>
<reference evidence="5" key="2">
    <citation type="journal article" date="2022" name="Hortic Res">
        <title>The genome of Dioscorea zingiberensis sheds light on the biosynthesis, origin and evolution of the medicinally important diosgenin saponins.</title>
        <authorList>
            <person name="Li Y."/>
            <person name="Tan C."/>
            <person name="Li Z."/>
            <person name="Guo J."/>
            <person name="Li S."/>
            <person name="Chen X."/>
            <person name="Wang C."/>
            <person name="Dai X."/>
            <person name="Yang H."/>
            <person name="Song W."/>
            <person name="Hou L."/>
            <person name="Xu J."/>
            <person name="Tong Z."/>
            <person name="Xu A."/>
            <person name="Yuan X."/>
            <person name="Wang W."/>
            <person name="Yang Q."/>
            <person name="Chen L."/>
            <person name="Sun Z."/>
            <person name="Wang K."/>
            <person name="Pan B."/>
            <person name="Chen J."/>
            <person name="Bao Y."/>
            <person name="Liu F."/>
            <person name="Qi X."/>
            <person name="Gang D.R."/>
            <person name="Wen J."/>
            <person name="Li J."/>
        </authorList>
    </citation>
    <scope>NUCLEOTIDE SEQUENCE</scope>
    <source>
        <strain evidence="5">Dzin_1.0</strain>
    </source>
</reference>
<dbReference type="EMBL" id="JAGGNH010000005">
    <property type="protein sequence ID" value="KAJ0971573.1"/>
    <property type="molecule type" value="Genomic_DNA"/>
</dbReference>
<keyword evidence="6" id="KW-1185">Reference proteome</keyword>
<keyword evidence="1" id="KW-0808">Transferase</keyword>
<evidence type="ECO:0000256" key="1">
    <source>
        <dbReference type="ARBA" id="ARBA00022679"/>
    </source>
</evidence>
<dbReference type="Proteomes" id="UP001085076">
    <property type="component" value="Miscellaneous, Linkage group lg05"/>
</dbReference>
<evidence type="ECO:0000256" key="4">
    <source>
        <dbReference type="ARBA" id="ARBA00022840"/>
    </source>
</evidence>
<dbReference type="GO" id="GO:0005524">
    <property type="term" value="F:ATP binding"/>
    <property type="evidence" value="ECO:0007669"/>
    <property type="project" value="UniProtKB-KW"/>
</dbReference>
<keyword evidence="2" id="KW-0547">Nucleotide-binding</keyword>
<gene>
    <name evidence="5" type="ORF">J5N97_019532</name>
</gene>
<keyword evidence="3" id="KW-0418">Kinase</keyword>
<sequence>MRRKREGRRWEELRRRWHDEGYLRAERMLRSVDLLAPLWPTMARTSPVQVVKDMSWRRNVGDGVEYCEGGGDGRRWWVWCRRWSVLCARSNAFSEKSSSCMQGVLNNGTESAVKRLSIKSNQGDTEFGNERNGRAHFEEHGQTLIRNIWHLWVEGKALELLDPLIGGSYPINKAMKLIKIGLLCVQENGEDRPTMSQVLHMFKSSDHTVFPNPSQSPTFMNQRKKFQSDGSLSSFNPHSISVYTINDVTNSILLPR</sequence>
<dbReference type="Gene3D" id="1.10.510.10">
    <property type="entry name" value="Transferase(Phosphotransferase) domain 1"/>
    <property type="match status" value="1"/>
</dbReference>
<dbReference type="InterPro" id="IPR052059">
    <property type="entry name" value="CR_Ser/Thr_kinase"/>
</dbReference>
<evidence type="ECO:0000256" key="3">
    <source>
        <dbReference type="ARBA" id="ARBA00022777"/>
    </source>
</evidence>
<protein>
    <submittedName>
        <fullName evidence="5">Uncharacterized protein</fullName>
    </submittedName>
</protein>
<name>A0A9D5CF76_9LILI</name>
<evidence type="ECO:0000256" key="2">
    <source>
        <dbReference type="ARBA" id="ARBA00022741"/>
    </source>
</evidence>
<reference evidence="5" key="1">
    <citation type="submission" date="2021-03" db="EMBL/GenBank/DDBJ databases">
        <authorList>
            <person name="Li Z."/>
            <person name="Yang C."/>
        </authorList>
    </citation>
    <scope>NUCLEOTIDE SEQUENCE</scope>
    <source>
        <strain evidence="5">Dzin_1.0</strain>
        <tissue evidence="5">Leaf</tissue>
    </source>
</reference>
<proteinExistence type="predicted"/>
<accession>A0A9D5CF76</accession>